<dbReference type="Proteomes" id="UP000614601">
    <property type="component" value="Unassembled WGS sequence"/>
</dbReference>
<sequence length="383" mass="43439">MQKQQLLIHKVNVVEHNGVKMGTIFIKSGSVVLDIVKDALKKLNAGFDCLVKTEVLRNGKRVKVNPTVRVKENEDLTITLDFHRWLRMDSLVEAVVFSKDNKQLTETVLNYAGYEIREQIRNLEDNYLYDDGKLRAYSQISDDVVGTIKRALLDCLQKVKQGEATSSVNGVRKGNIDVRGSRFEENGVGKGETSGLEIQIQRDTAQQRKLKKGDTVFYNSNAQPKAVYVVQKTEKFNSFLMTMNPDVLPVLAGVFTFVFNLPMLNVLEFVNSMIGYRGKDTCLIIVPSSQWFFSKRCNIKLDSIFKKGLMDLNETFETLPNIYVYFLGFPTDPLDVHFNGRLGEFNRICEQNAYHFGYLNVFAETSEVISVGTPKIEQSKVVA</sequence>
<keyword evidence="1" id="KW-0812">Transmembrane</keyword>
<feature type="transmembrane region" description="Helical" evidence="1">
    <location>
        <begin position="247"/>
        <end position="267"/>
    </location>
</feature>
<evidence type="ECO:0000256" key="1">
    <source>
        <dbReference type="SAM" id="Phobius"/>
    </source>
</evidence>
<keyword evidence="1" id="KW-0472">Membrane</keyword>
<organism evidence="2 3">
    <name type="scientific">Bursaphelenchus okinawaensis</name>
    <dbReference type="NCBI Taxonomy" id="465554"/>
    <lineage>
        <taxon>Eukaryota</taxon>
        <taxon>Metazoa</taxon>
        <taxon>Ecdysozoa</taxon>
        <taxon>Nematoda</taxon>
        <taxon>Chromadorea</taxon>
        <taxon>Rhabditida</taxon>
        <taxon>Tylenchina</taxon>
        <taxon>Tylenchomorpha</taxon>
        <taxon>Aphelenchoidea</taxon>
        <taxon>Aphelenchoididae</taxon>
        <taxon>Bursaphelenchus</taxon>
    </lineage>
</organism>
<keyword evidence="3" id="KW-1185">Reference proteome</keyword>
<proteinExistence type="predicted"/>
<keyword evidence="1" id="KW-1133">Transmembrane helix</keyword>
<name>A0A811JPX7_9BILA</name>
<dbReference type="Proteomes" id="UP000783686">
    <property type="component" value="Unassembled WGS sequence"/>
</dbReference>
<accession>A0A811JPX7</accession>
<dbReference type="AlphaFoldDB" id="A0A811JPX7"/>
<gene>
    <name evidence="2" type="ORF">BOKJ2_LOCUS22</name>
</gene>
<comment type="caution">
    <text evidence="2">The sequence shown here is derived from an EMBL/GenBank/DDBJ whole genome shotgun (WGS) entry which is preliminary data.</text>
</comment>
<evidence type="ECO:0000313" key="2">
    <source>
        <dbReference type="EMBL" id="CAD5205338.1"/>
    </source>
</evidence>
<dbReference type="EMBL" id="CAJFDH010000001">
    <property type="protein sequence ID" value="CAD5205338.1"/>
    <property type="molecule type" value="Genomic_DNA"/>
</dbReference>
<dbReference type="OrthoDB" id="10688054at2759"/>
<protein>
    <submittedName>
        <fullName evidence="2">Uncharacterized protein</fullName>
    </submittedName>
</protein>
<reference evidence="2" key="1">
    <citation type="submission" date="2020-09" db="EMBL/GenBank/DDBJ databases">
        <authorList>
            <person name="Kikuchi T."/>
        </authorList>
    </citation>
    <scope>NUCLEOTIDE SEQUENCE</scope>
    <source>
        <strain evidence="2">SH1</strain>
    </source>
</reference>
<dbReference type="EMBL" id="CAJFCW020000001">
    <property type="protein sequence ID" value="CAG9076847.1"/>
    <property type="molecule type" value="Genomic_DNA"/>
</dbReference>
<evidence type="ECO:0000313" key="3">
    <source>
        <dbReference type="Proteomes" id="UP000614601"/>
    </source>
</evidence>